<dbReference type="GO" id="GO:0016872">
    <property type="term" value="F:intramolecular lyase activity"/>
    <property type="evidence" value="ECO:0007669"/>
    <property type="project" value="InterPro"/>
</dbReference>
<keyword evidence="4" id="KW-1185">Reference proteome</keyword>
<gene>
    <name evidence="3" type="ORF">Syun_030803</name>
</gene>
<evidence type="ECO:0000313" key="4">
    <source>
        <dbReference type="Proteomes" id="UP001420932"/>
    </source>
</evidence>
<dbReference type="AlphaFoldDB" id="A0AAP0HC94"/>
<dbReference type="InterPro" id="IPR036298">
    <property type="entry name" value="Chalcone_isomerase_sf"/>
</dbReference>
<evidence type="ECO:0000313" key="3">
    <source>
        <dbReference type="EMBL" id="KAK9081479.1"/>
    </source>
</evidence>
<reference evidence="3 4" key="1">
    <citation type="submission" date="2024-01" db="EMBL/GenBank/DDBJ databases">
        <title>Genome assemblies of Stephania.</title>
        <authorList>
            <person name="Yang L."/>
        </authorList>
    </citation>
    <scope>NUCLEOTIDE SEQUENCE [LARGE SCALE GENOMIC DNA]</scope>
    <source>
        <strain evidence="3">YNDBR</strain>
        <tissue evidence="3">Leaf</tissue>
    </source>
</reference>
<dbReference type="EMBL" id="JBBNAF010000053">
    <property type="protein sequence ID" value="KAK9081479.1"/>
    <property type="molecule type" value="Genomic_DNA"/>
</dbReference>
<dbReference type="SUPFAM" id="SSF54626">
    <property type="entry name" value="Chalcone isomerase"/>
    <property type="match status" value="1"/>
</dbReference>
<dbReference type="InterPro" id="IPR016089">
    <property type="entry name" value="Chalcone_isomerase_bundle_sf"/>
</dbReference>
<proteinExistence type="inferred from homology"/>
<comment type="similarity">
    <text evidence="1">Belongs to the chalcone isomerase family.</text>
</comment>
<protein>
    <recommendedName>
        <fullName evidence="2">Chalcone isomerase domain-containing protein</fullName>
    </recommendedName>
</protein>
<evidence type="ECO:0000259" key="2">
    <source>
        <dbReference type="Pfam" id="PF16035"/>
    </source>
</evidence>
<dbReference type="InterPro" id="IPR016087">
    <property type="entry name" value="Chalcone_isomerase"/>
</dbReference>
<accession>A0AAP0HC94</accession>
<dbReference type="Pfam" id="PF16035">
    <property type="entry name" value="Chalcone_2"/>
    <property type="match status" value="1"/>
</dbReference>
<comment type="caution">
    <text evidence="3">The sequence shown here is derived from an EMBL/GenBank/DDBJ whole genome shotgun (WGS) entry which is preliminary data.</text>
</comment>
<name>A0AAP0HC94_9MAGN</name>
<dbReference type="PANTHER" id="PTHR47284:SF3">
    <property type="entry name" value="FATTY-ACID-BINDING PROTEIN 2"/>
    <property type="match status" value="1"/>
</dbReference>
<dbReference type="Proteomes" id="UP001420932">
    <property type="component" value="Unassembled WGS sequence"/>
</dbReference>
<dbReference type="GO" id="GO:0009570">
    <property type="term" value="C:chloroplast stroma"/>
    <property type="evidence" value="ECO:0007669"/>
    <property type="project" value="TreeGrafter"/>
</dbReference>
<sequence length="400" mass="44465">MDLDGRSSNVSPPGNHLLLIGSLVDNSFKYSRYLYVPGSIAFHGAFNCFSKYAGASLVQLHRELESNICTESTGNLKGKKTRRCRSFSRAKLFAFRITGAMPPLFCKISSSLMNHLKKEFEQIQLFPFLSLASALLPPHSKLSPRMLGPHKKKPDLQIIGQMDQLASVNKVQACSACTFAEMNWAGHASEAATGIEFPKTLQNCLAGSSDSSLTSEILVGTGSRSTRVMRIKTLRIYAFGLYVHPASVCQKLGPKYASMPISELSNQLNFFEDLLREDIDMTVRLVINFNGLKVNSVRNTFEKSLRNRLSKVNPQTDYQCLRTFTSYFTEDIPLSVGTTIDFRQTAKGQLITEIGGKQIGTVDSKDLCRAFFNMYIGDMSGSVQTKEEITRNVASIIRRC</sequence>
<feature type="domain" description="Chalcone isomerase" evidence="2">
    <location>
        <begin position="217"/>
        <end position="389"/>
    </location>
</feature>
<dbReference type="PANTHER" id="PTHR47284">
    <property type="entry name" value="FATTY-ACID-BINDING PROTEIN 2"/>
    <property type="match status" value="1"/>
</dbReference>
<dbReference type="InterPro" id="IPR016088">
    <property type="entry name" value="Chalcone_isomerase_3-sand"/>
</dbReference>
<dbReference type="Gene3D" id="1.10.890.20">
    <property type="match status" value="1"/>
</dbReference>
<evidence type="ECO:0000256" key="1">
    <source>
        <dbReference type="ARBA" id="ARBA00007166"/>
    </source>
</evidence>
<dbReference type="Gene3D" id="3.50.70.10">
    <property type="match status" value="1"/>
</dbReference>
<dbReference type="GO" id="GO:0005504">
    <property type="term" value="F:fatty acid binding"/>
    <property type="evidence" value="ECO:0007669"/>
    <property type="project" value="TreeGrafter"/>
</dbReference>
<organism evidence="3 4">
    <name type="scientific">Stephania yunnanensis</name>
    <dbReference type="NCBI Taxonomy" id="152371"/>
    <lineage>
        <taxon>Eukaryota</taxon>
        <taxon>Viridiplantae</taxon>
        <taxon>Streptophyta</taxon>
        <taxon>Embryophyta</taxon>
        <taxon>Tracheophyta</taxon>
        <taxon>Spermatophyta</taxon>
        <taxon>Magnoliopsida</taxon>
        <taxon>Ranunculales</taxon>
        <taxon>Menispermaceae</taxon>
        <taxon>Menispermoideae</taxon>
        <taxon>Cissampelideae</taxon>
        <taxon>Stephania</taxon>
    </lineage>
</organism>